<name>A0A9W8J4X9_9AGAR</name>
<feature type="compositionally biased region" description="Low complexity" evidence="1">
    <location>
        <begin position="994"/>
        <end position="1013"/>
    </location>
</feature>
<feature type="non-terminal residue" evidence="3">
    <location>
        <position position="1"/>
    </location>
</feature>
<keyword evidence="2" id="KW-0472">Membrane</keyword>
<evidence type="ECO:0000313" key="3">
    <source>
        <dbReference type="EMBL" id="KAJ2929216.1"/>
    </source>
</evidence>
<feature type="compositionally biased region" description="Basic residues" evidence="1">
    <location>
        <begin position="801"/>
        <end position="817"/>
    </location>
</feature>
<keyword evidence="2" id="KW-1133">Transmembrane helix</keyword>
<keyword evidence="4" id="KW-1185">Reference proteome</keyword>
<gene>
    <name evidence="3" type="ORF">H1R20_g7873</name>
</gene>
<protein>
    <submittedName>
        <fullName evidence="3">Uncharacterized protein</fullName>
    </submittedName>
</protein>
<feature type="transmembrane region" description="Helical" evidence="2">
    <location>
        <begin position="60"/>
        <end position="78"/>
    </location>
</feature>
<feature type="region of interest" description="Disordered" evidence="1">
    <location>
        <begin position="295"/>
        <end position="336"/>
    </location>
</feature>
<feature type="transmembrane region" description="Helical" evidence="2">
    <location>
        <begin position="456"/>
        <end position="476"/>
    </location>
</feature>
<proteinExistence type="predicted"/>
<dbReference type="AlphaFoldDB" id="A0A9W8J4X9"/>
<feature type="region of interest" description="Disordered" evidence="1">
    <location>
        <begin position="562"/>
        <end position="621"/>
    </location>
</feature>
<evidence type="ECO:0000256" key="2">
    <source>
        <dbReference type="SAM" id="Phobius"/>
    </source>
</evidence>
<dbReference type="OrthoDB" id="2529242at2759"/>
<organism evidence="3 4">
    <name type="scientific">Candolleomyces eurysporus</name>
    <dbReference type="NCBI Taxonomy" id="2828524"/>
    <lineage>
        <taxon>Eukaryota</taxon>
        <taxon>Fungi</taxon>
        <taxon>Dikarya</taxon>
        <taxon>Basidiomycota</taxon>
        <taxon>Agaricomycotina</taxon>
        <taxon>Agaricomycetes</taxon>
        <taxon>Agaricomycetidae</taxon>
        <taxon>Agaricales</taxon>
        <taxon>Agaricineae</taxon>
        <taxon>Psathyrellaceae</taxon>
        <taxon>Candolleomyces</taxon>
    </lineage>
</organism>
<sequence length="1152" mass="124113">MIPLIPALVLAFISLLASAFVILRIVIPILPPSPLSRRVSPTEFGLPSYGSLAPAAKGHLWLAGFDLLALSVFIWQIVTETTSGPSGAAIASDPLSSTRLWFLMTARQACLLVVVAITLLHVRMARSIQFGKTHWMLWAPVILLAVISTALAGVMSGAGLNTLFHGLAVYNGAIALLTTATLAGLFGTLYAIKKNLAVSNEDDGPWPPAKDMGEKPRPSFATEDIDAIRDGESWITSNAGSRRNSVSAWSFSTHHTVVASSVHGHENAKSQTGHKGSVPAKSSFWFSNPSNGELVPPVPPLPSPYGATSETLSGDPDPFRRDLPPLPNHPRGRLDSQTSWLTSSYGSQPTVSAWSFPPSQHEGSIRSPSVQDFHSASSRPATPALATAQVLGGYGYGPGNTSDGSLSSLAAPAGAEINVSLRSVIGWFISLWLPLALSLPYLIILAQQGTPSTGVYVLYVLSVTLSSPLLALNILFKAPLPMPTGLFEREAPSNRFSTALSELEPPKYKWSHEYKRSMSTSPTVVEGRRSGDVWLTNGDAVDGKSKLSRAMSMLSPKPKLSVIPTEELLKDAPPSPPLPIPDEDSLPVNIKSHNRSHSENSAQFGRLRKQSNHSSRYSGADESVAHATRIMVAQKHYSALAQTVVVSPGQTPDKQQAVGNATGVIIQQTTTHLRSRSITTISGPETPSGSSFNDISPPPPFPLPPTPPNVRSARLAQMSHKKSFSSNYSFNAIEDVNEIDALTAGVLPLLVPGLTVGQDMKIKDGDYSPPGTFSKSKGLKAMKKLKEFGEDISSPEIHSTPARRRPRNRKDSHKKNHFSLPSLSLGKEGLQSLANWGSEIRGAIEHKVGNYMAVPSNVDLGYRNTVFGGESIPNDASHLRSVQEEDAIAGAKLKRGHSKRSLGLRADVPHNVNSARSSMSINVVPPSAASTVTLFEEFEAELQSNPQTHSTPHNTVTGKPSRQPAPPMPKNKSTNKRSSIVYIKSDENTPITTQQSSESNSQSSRSSISQWPSRAVRPLIPKGSKLQRKNTNDSTSSKEGLRQLTLLRDQDTNSLHSKSSHESLGSTRPLTLGKKQKTRRMNVGAPTQDENFIPEDEVAPSGKGIKPLMLARSETSKQRAVLRKNEVLPEVVVRPPSMTEHTPYAYRFGDAQ</sequence>
<feature type="region of interest" description="Disordered" evidence="1">
    <location>
        <begin position="264"/>
        <end position="283"/>
    </location>
</feature>
<feature type="region of interest" description="Disordered" evidence="1">
    <location>
        <begin position="351"/>
        <end position="378"/>
    </location>
</feature>
<feature type="transmembrane region" description="Helical" evidence="2">
    <location>
        <begin position="134"/>
        <end position="155"/>
    </location>
</feature>
<feature type="compositionally biased region" description="Polar residues" evidence="1">
    <location>
        <begin position="675"/>
        <end position="694"/>
    </location>
</feature>
<reference evidence="3" key="1">
    <citation type="submission" date="2022-06" db="EMBL/GenBank/DDBJ databases">
        <title>Genome Sequence of Candolleomyces eurysporus.</title>
        <authorList>
            <person name="Buettner E."/>
        </authorList>
    </citation>
    <scope>NUCLEOTIDE SEQUENCE</scope>
    <source>
        <strain evidence="3">VTCC 930004</strain>
    </source>
</reference>
<feature type="region of interest" description="Disordered" evidence="1">
    <location>
        <begin position="942"/>
        <end position="1104"/>
    </location>
</feature>
<feature type="compositionally biased region" description="Polar residues" evidence="1">
    <location>
        <begin position="942"/>
        <end position="960"/>
    </location>
</feature>
<feature type="compositionally biased region" description="Polar residues" evidence="1">
    <location>
        <begin position="1052"/>
        <end position="1069"/>
    </location>
</feature>
<dbReference type="Proteomes" id="UP001140091">
    <property type="component" value="Unassembled WGS sequence"/>
</dbReference>
<accession>A0A9W8J4X9</accession>
<feature type="transmembrane region" description="Helical" evidence="2">
    <location>
        <begin position="98"/>
        <end position="122"/>
    </location>
</feature>
<feature type="transmembrane region" description="Helical" evidence="2">
    <location>
        <begin position="6"/>
        <end position="27"/>
    </location>
</feature>
<evidence type="ECO:0000313" key="4">
    <source>
        <dbReference type="Proteomes" id="UP001140091"/>
    </source>
</evidence>
<dbReference type="EMBL" id="JANBPK010000886">
    <property type="protein sequence ID" value="KAJ2929216.1"/>
    <property type="molecule type" value="Genomic_DNA"/>
</dbReference>
<keyword evidence="2" id="KW-0812">Transmembrane</keyword>
<feature type="transmembrane region" description="Helical" evidence="2">
    <location>
        <begin position="424"/>
        <end position="444"/>
    </location>
</feature>
<evidence type="ECO:0000256" key="1">
    <source>
        <dbReference type="SAM" id="MobiDB-lite"/>
    </source>
</evidence>
<comment type="caution">
    <text evidence="3">The sequence shown here is derived from an EMBL/GenBank/DDBJ whole genome shotgun (WGS) entry which is preliminary data.</text>
</comment>
<feature type="region of interest" description="Disordered" evidence="1">
    <location>
        <begin position="790"/>
        <end position="823"/>
    </location>
</feature>
<feature type="compositionally biased region" description="Pro residues" evidence="1">
    <location>
        <begin position="696"/>
        <end position="708"/>
    </location>
</feature>
<feature type="transmembrane region" description="Helical" evidence="2">
    <location>
        <begin position="167"/>
        <end position="192"/>
    </location>
</feature>
<feature type="region of interest" description="Disordered" evidence="1">
    <location>
        <begin position="675"/>
        <end position="711"/>
    </location>
</feature>